<reference evidence="2 3" key="1">
    <citation type="submission" date="2018-10" db="EMBL/GenBank/DDBJ databases">
        <title>Sequencing the genomes of 1000 actinobacteria strains.</title>
        <authorList>
            <person name="Klenk H.-P."/>
        </authorList>
    </citation>
    <scope>NUCLEOTIDE SEQUENCE [LARGE SCALE GENOMIC DNA]</scope>
    <source>
        <strain evidence="2 3">DSM 17894</strain>
    </source>
</reference>
<comment type="caution">
    <text evidence="2">The sequence shown here is derived from an EMBL/GenBank/DDBJ whole genome shotgun (WGS) entry which is preliminary data.</text>
</comment>
<dbReference type="InterPro" id="IPR035931">
    <property type="entry name" value="YlxR-like_sf"/>
</dbReference>
<dbReference type="InterPro" id="IPR037465">
    <property type="entry name" value="YlxR"/>
</dbReference>
<dbReference type="RefSeq" id="WP_121368657.1">
    <property type="nucleotide sequence ID" value="NZ_RBKS01000001.1"/>
</dbReference>
<dbReference type="PANTHER" id="PTHR34215:SF1">
    <property type="entry name" value="YLXR DOMAIN-CONTAINING PROTEIN"/>
    <property type="match status" value="1"/>
</dbReference>
<evidence type="ECO:0000313" key="2">
    <source>
        <dbReference type="EMBL" id="RKR73839.1"/>
    </source>
</evidence>
<gene>
    <name evidence="2" type="ORF">C8E83_0936</name>
</gene>
<evidence type="ECO:0000259" key="1">
    <source>
        <dbReference type="Pfam" id="PF04296"/>
    </source>
</evidence>
<keyword evidence="3" id="KW-1185">Reference proteome</keyword>
<accession>A0A495ID41</accession>
<sequence length="93" mass="10305">MVPVRTCIGSRSRAPRSSLLRVVARDGRVVVDTTASMPGRGAWLSPTLEAYETAVKRKAFRRALRLDSEPDTSEVRRYLVERSGGEGLEHPLP</sequence>
<dbReference type="Proteomes" id="UP000280008">
    <property type="component" value="Unassembled WGS sequence"/>
</dbReference>
<proteinExistence type="predicted"/>
<dbReference type="SUPFAM" id="SSF64376">
    <property type="entry name" value="YlxR-like"/>
    <property type="match status" value="1"/>
</dbReference>
<dbReference type="InterPro" id="IPR007393">
    <property type="entry name" value="YlxR_dom"/>
</dbReference>
<dbReference type="OrthoDB" id="5244965at2"/>
<evidence type="ECO:0000313" key="3">
    <source>
        <dbReference type="Proteomes" id="UP000280008"/>
    </source>
</evidence>
<dbReference type="EMBL" id="RBKS01000001">
    <property type="protein sequence ID" value="RKR73839.1"/>
    <property type="molecule type" value="Genomic_DNA"/>
</dbReference>
<name>A0A495ID41_9MICO</name>
<protein>
    <recommendedName>
        <fullName evidence="1">YlxR domain-containing protein</fullName>
    </recommendedName>
</protein>
<dbReference type="Gene3D" id="3.30.1230.10">
    <property type="entry name" value="YlxR-like"/>
    <property type="match status" value="1"/>
</dbReference>
<organism evidence="2 3">
    <name type="scientific">Frondihabitans australicus</name>
    <dbReference type="NCBI Taxonomy" id="386892"/>
    <lineage>
        <taxon>Bacteria</taxon>
        <taxon>Bacillati</taxon>
        <taxon>Actinomycetota</taxon>
        <taxon>Actinomycetes</taxon>
        <taxon>Micrococcales</taxon>
        <taxon>Microbacteriaceae</taxon>
        <taxon>Frondihabitans</taxon>
    </lineage>
</organism>
<dbReference type="Pfam" id="PF04296">
    <property type="entry name" value="YlxR"/>
    <property type="match status" value="1"/>
</dbReference>
<feature type="domain" description="YlxR" evidence="1">
    <location>
        <begin position="5"/>
        <end position="73"/>
    </location>
</feature>
<dbReference type="PANTHER" id="PTHR34215">
    <property type="entry name" value="BLL0784 PROTEIN"/>
    <property type="match status" value="1"/>
</dbReference>
<dbReference type="AlphaFoldDB" id="A0A495ID41"/>